<dbReference type="Proteomes" id="UP000309389">
    <property type="component" value="Unassembled WGS sequence"/>
</dbReference>
<accession>A0A4T3F1H1</accession>
<dbReference type="SUPFAM" id="SSF53300">
    <property type="entry name" value="vWA-like"/>
    <property type="match status" value="1"/>
</dbReference>
<evidence type="ECO:0000256" key="1">
    <source>
        <dbReference type="SAM" id="Phobius"/>
    </source>
</evidence>
<dbReference type="Gene3D" id="3.40.50.410">
    <property type="entry name" value="von Willebrand factor, type A domain"/>
    <property type="match status" value="2"/>
</dbReference>
<keyword evidence="1" id="KW-0472">Membrane</keyword>
<evidence type="ECO:0000313" key="3">
    <source>
        <dbReference type="EMBL" id="TIX50125.1"/>
    </source>
</evidence>
<dbReference type="Pfam" id="PF13400">
    <property type="entry name" value="Tad"/>
    <property type="match status" value="1"/>
</dbReference>
<reference evidence="3 4" key="1">
    <citation type="submission" date="2019-04" db="EMBL/GenBank/DDBJ databases">
        <title>Altererythrobacter aquimixticola sp. nov., isolated from sediment of junction between the ocean and a freshwater spring.</title>
        <authorList>
            <person name="Yoon J.-H."/>
        </authorList>
    </citation>
    <scope>NUCLEOTIDE SEQUENCE [LARGE SCALE GENOMIC DNA]</scope>
    <source>
        <strain evidence="3 4">SSKS-13</strain>
    </source>
</reference>
<feature type="domain" description="Putative Flp pilus-assembly TadG-like N-terminal" evidence="2">
    <location>
        <begin position="25"/>
        <end position="69"/>
    </location>
</feature>
<comment type="caution">
    <text evidence="3">The sequence shown here is derived from an EMBL/GenBank/DDBJ whole genome shotgun (WGS) entry which is preliminary data.</text>
</comment>
<dbReference type="EMBL" id="SSHH01000002">
    <property type="protein sequence ID" value="TIX50125.1"/>
    <property type="molecule type" value="Genomic_DNA"/>
</dbReference>
<feature type="transmembrane region" description="Helical" evidence="1">
    <location>
        <begin position="26"/>
        <end position="46"/>
    </location>
</feature>
<dbReference type="InterPro" id="IPR028087">
    <property type="entry name" value="Tad_N"/>
</dbReference>
<protein>
    <recommendedName>
        <fullName evidence="2">Putative Flp pilus-assembly TadG-like N-terminal domain-containing protein</fullName>
    </recommendedName>
</protein>
<gene>
    <name evidence="3" type="ORF">E5222_07450</name>
</gene>
<proteinExistence type="predicted"/>
<dbReference type="AlphaFoldDB" id="A0A4T3F1H1"/>
<sequence length="631" mass="69587">MAGVAPSIPAQASRFMSRLARDTRGNVIMIVAGSVFPLLALIGSGIDMGRAYLAETRLQQACDAGTLAARKRLGTQVAVTDTVPAEVADTGQRFFNINFRDNAYGSENRRFAMVLEQDHAISATASADLPTTIMGAFGVDSIQLAVSCEAQIDMPNTDVMMVLDTTGSMLMTNLGDTRPRIDALRDTVVSFHTQMEASKAPGTRIRYGFLPYSTNVNVGHLLQGDWLVDEWSYNYRVAAPTGKTETVPVYETNWVHVGGTRVSGTSYYDASCPGGDKTWEDLGTATNGDWEIRTSRENGSAYSCREVDSDTVEVTPIVYTDYVVERHQRQTGTEKRKLDRWRYHSFVTDLSFLDSSNSTQVPMGGVASAPTNVTVRYRGCVEERSTYEITNYDAVDLDRALDLDLDLAPDPDDPDTQWRPMLNELSYVREIRTNGRGQFTPGAVVSDAPFINAWWWGFGPCPSPAQPLAELTTSQVQAYVDDLDVQGSTYHDIGMIWGGRLLSPTGLFSATNANIGGRATQRHMIYLTDGQTAPLDISYGAYGIEPLDRRRWRPQSQMSLTETVEERFSFACAEVKKRNIQVWVISFGTEANPAMEKCAGTSRYFVADDAVQLEATFSEIAGRMGELRIVN</sequence>
<keyword evidence="4" id="KW-1185">Reference proteome</keyword>
<dbReference type="InterPro" id="IPR036465">
    <property type="entry name" value="vWFA_dom_sf"/>
</dbReference>
<keyword evidence="1" id="KW-1133">Transmembrane helix</keyword>
<name>A0A4T3F1H1_9SPHN</name>
<evidence type="ECO:0000259" key="2">
    <source>
        <dbReference type="Pfam" id="PF13400"/>
    </source>
</evidence>
<evidence type="ECO:0000313" key="4">
    <source>
        <dbReference type="Proteomes" id="UP000309389"/>
    </source>
</evidence>
<dbReference type="OrthoDB" id="7522752at2"/>
<organism evidence="3 4">
    <name type="scientific">Alteraurantiacibacter aquimixticola</name>
    <dbReference type="NCBI Taxonomy" id="2489173"/>
    <lineage>
        <taxon>Bacteria</taxon>
        <taxon>Pseudomonadati</taxon>
        <taxon>Pseudomonadota</taxon>
        <taxon>Alphaproteobacteria</taxon>
        <taxon>Sphingomonadales</taxon>
        <taxon>Erythrobacteraceae</taxon>
        <taxon>Alteraurantiacibacter</taxon>
    </lineage>
</organism>
<keyword evidence="1" id="KW-0812">Transmembrane</keyword>